<proteinExistence type="inferred from homology"/>
<comment type="caution">
    <text evidence="4">The sequence shown here is derived from an EMBL/GenBank/DDBJ whole genome shotgun (WGS) entry which is preliminary data.</text>
</comment>
<protein>
    <submittedName>
        <fullName evidence="4">Bacteriocin</fullName>
    </submittedName>
</protein>
<keyword evidence="3" id="KW-1284">Encapsulin nanocompartment</keyword>
<dbReference type="RefSeq" id="WP_095349878.1">
    <property type="nucleotide sequence ID" value="NZ_JBDNMF010000002.1"/>
</dbReference>
<dbReference type="EMBL" id="NCXK01000010">
    <property type="protein sequence ID" value="PAK77917.1"/>
    <property type="molecule type" value="Genomic_DNA"/>
</dbReference>
<dbReference type="Gene3D" id="3.30.2400.30">
    <property type="match status" value="1"/>
</dbReference>
<accession>A0A269XX92</accession>
<evidence type="ECO:0000256" key="1">
    <source>
        <dbReference type="ARBA" id="ARBA00033738"/>
    </source>
</evidence>
<dbReference type="PIRSF" id="PIRSF019254">
    <property type="entry name" value="CFP29"/>
    <property type="match status" value="1"/>
</dbReference>
<organism evidence="4 5">
    <name type="scientific">Acetobacter fabarum</name>
    <dbReference type="NCBI Taxonomy" id="483199"/>
    <lineage>
        <taxon>Bacteria</taxon>
        <taxon>Pseudomonadati</taxon>
        <taxon>Pseudomonadota</taxon>
        <taxon>Alphaproteobacteria</taxon>
        <taxon>Acetobacterales</taxon>
        <taxon>Acetobacteraceae</taxon>
        <taxon>Acetobacter</taxon>
    </lineage>
</organism>
<dbReference type="Proteomes" id="UP000216151">
    <property type="component" value="Unassembled WGS sequence"/>
</dbReference>
<comment type="similarity">
    <text evidence="2">Belongs to the encapsulin family. Family 1 subfamily.</text>
</comment>
<dbReference type="OrthoDB" id="2922at2"/>
<reference evidence="4 5" key="1">
    <citation type="submission" date="2017-04" db="EMBL/GenBank/DDBJ databases">
        <title>Kefir bacterial isolates.</title>
        <authorList>
            <person name="Kim Y."/>
            <person name="Blasche S."/>
            <person name="Patil K.R."/>
        </authorList>
    </citation>
    <scope>NUCLEOTIDE SEQUENCE [LARGE SCALE GENOMIC DNA]</scope>
    <source>
        <strain evidence="4 5">KR</strain>
    </source>
</reference>
<gene>
    <name evidence="4" type="ORF">B8X00_08775</name>
</gene>
<dbReference type="InterPro" id="IPR007544">
    <property type="entry name" value="ENCAP"/>
</dbReference>
<evidence type="ECO:0000313" key="4">
    <source>
        <dbReference type="EMBL" id="PAK77917.1"/>
    </source>
</evidence>
<evidence type="ECO:0000313" key="5">
    <source>
        <dbReference type="Proteomes" id="UP000216151"/>
    </source>
</evidence>
<name>A0A269XX92_9PROT</name>
<comment type="subcellular location">
    <subcellularLocation>
        <location evidence="1">Encapsulin nanocompartment</location>
    </subcellularLocation>
</comment>
<dbReference type="Gene3D" id="3.30.2320.10">
    <property type="entry name" value="hypothetical protein PF0899 domain"/>
    <property type="match status" value="1"/>
</dbReference>
<sequence length="270" mass="29123">MNNLHKHLAPISAEAWSQIEEEATRTIRRHLAGRRVVDTPDPKGTAFAGVGTGRGKKIDTSDTGVLATQREVLPLVELRVPFTLSREEIDAVERGALDSDWQTVKDAAQKIAFAEDHAIFDGFEAAGICGLRKGTSNPHLKLPPQAKDYPHAIAEALNSLRLAGVNGPYSVVLGAQAHLAVSSGDDDGYPVRKHIESMIDGKIIWAPALEGAFVVSMRGGDFVLDIGQDLSIGYLSHTAETVELYLQESFMFRVLTSEATVTLDHSTASA</sequence>
<dbReference type="GO" id="GO:0140737">
    <property type="term" value="C:encapsulin nanocompartment"/>
    <property type="evidence" value="ECO:0007669"/>
    <property type="project" value="UniProtKB-SubCell"/>
</dbReference>
<evidence type="ECO:0000256" key="2">
    <source>
        <dbReference type="ARBA" id="ARBA00033743"/>
    </source>
</evidence>
<dbReference type="PANTHER" id="PTHR37165">
    <property type="entry name" value="PEPTIDASE U56 FAMILY"/>
    <property type="match status" value="1"/>
</dbReference>
<dbReference type="InterPro" id="IPR051429">
    <property type="entry name" value="Encapsulin_nc"/>
</dbReference>
<dbReference type="NCBIfam" id="NF041155">
    <property type="entry name" value="encap_f1"/>
    <property type="match status" value="1"/>
</dbReference>
<dbReference type="PANTHER" id="PTHR37165:SF1">
    <property type="entry name" value="TYPE 1 ENCAPSULIN SHELL PROTEIN"/>
    <property type="match status" value="1"/>
</dbReference>
<dbReference type="AlphaFoldDB" id="A0A269XX92"/>
<dbReference type="Pfam" id="PF04454">
    <property type="entry name" value="Linocin_M18"/>
    <property type="match status" value="1"/>
</dbReference>
<keyword evidence="5" id="KW-1185">Reference proteome</keyword>
<evidence type="ECO:0000256" key="3">
    <source>
        <dbReference type="ARBA" id="ARBA00033787"/>
    </source>
</evidence>